<keyword evidence="2" id="KW-1185">Reference proteome</keyword>
<dbReference type="Proteomes" id="UP001224890">
    <property type="component" value="Unassembled WGS sequence"/>
</dbReference>
<organism evidence="1 2">
    <name type="scientific">Colletotrichum godetiae</name>
    <dbReference type="NCBI Taxonomy" id="1209918"/>
    <lineage>
        <taxon>Eukaryota</taxon>
        <taxon>Fungi</taxon>
        <taxon>Dikarya</taxon>
        <taxon>Ascomycota</taxon>
        <taxon>Pezizomycotina</taxon>
        <taxon>Sordariomycetes</taxon>
        <taxon>Hypocreomycetidae</taxon>
        <taxon>Glomerellales</taxon>
        <taxon>Glomerellaceae</taxon>
        <taxon>Colletotrichum</taxon>
        <taxon>Colletotrichum acutatum species complex</taxon>
    </lineage>
</organism>
<gene>
    <name evidence="1" type="ORF">BDP55DRAFT_362016</name>
</gene>
<evidence type="ECO:0000313" key="2">
    <source>
        <dbReference type="Proteomes" id="UP001224890"/>
    </source>
</evidence>
<accession>A0AAJ0AA09</accession>
<evidence type="ECO:0000313" key="1">
    <source>
        <dbReference type="EMBL" id="KAK1659301.1"/>
    </source>
</evidence>
<proteinExistence type="predicted"/>
<name>A0AAJ0AA09_9PEZI</name>
<protein>
    <submittedName>
        <fullName evidence="1">Uncharacterized protein</fullName>
    </submittedName>
</protein>
<sequence>MGVQNWIQATTRCRRRWNGYRDRGQTQFHSTGPRKTTHTQMLTVCVPCLNHFRLVEFTATQWLAWLLYRPRTTRRNPLRRPVRIHTTSSSQGPRKPLLLAGLLPTSCRTFEVRLAIAAKREKNTKSIVTKAKANVCSQVLRGTDFPMEATQPGESPTLSPAAGRLKEPKVERVTRFRCGSPARNPSAPDFWDGWFSLAFLRPEMATVGAQSISILFFRLCPPCWMAPIAAAAASSHVTRSIGCLFFFFYKRLT</sequence>
<reference evidence="1" key="1">
    <citation type="submission" date="2021-06" db="EMBL/GenBank/DDBJ databases">
        <title>Comparative genomics, transcriptomics and evolutionary studies reveal genomic signatures of adaptation to plant cell wall in hemibiotrophic fungi.</title>
        <authorList>
            <consortium name="DOE Joint Genome Institute"/>
            <person name="Baroncelli R."/>
            <person name="Diaz J.F."/>
            <person name="Benocci T."/>
            <person name="Peng M."/>
            <person name="Battaglia E."/>
            <person name="Haridas S."/>
            <person name="Andreopoulos W."/>
            <person name="Labutti K."/>
            <person name="Pangilinan J."/>
            <person name="Floch G.L."/>
            <person name="Makela M.R."/>
            <person name="Henrissat B."/>
            <person name="Grigoriev I.V."/>
            <person name="Crouch J.A."/>
            <person name="De Vries R.P."/>
            <person name="Sukno S.A."/>
            <person name="Thon M.R."/>
        </authorList>
    </citation>
    <scope>NUCLEOTIDE SEQUENCE</scope>
    <source>
        <strain evidence="1">CBS 193.32</strain>
    </source>
</reference>
<dbReference type="GeneID" id="85451568"/>
<dbReference type="AlphaFoldDB" id="A0AAJ0AA09"/>
<dbReference type="EMBL" id="JAHMHR010000062">
    <property type="protein sequence ID" value="KAK1659301.1"/>
    <property type="molecule type" value="Genomic_DNA"/>
</dbReference>
<comment type="caution">
    <text evidence="1">The sequence shown here is derived from an EMBL/GenBank/DDBJ whole genome shotgun (WGS) entry which is preliminary data.</text>
</comment>
<dbReference type="RefSeq" id="XP_060424065.1">
    <property type="nucleotide sequence ID" value="XM_060567042.1"/>
</dbReference>